<feature type="transmembrane region" description="Helical" evidence="1">
    <location>
        <begin position="44"/>
        <end position="64"/>
    </location>
</feature>
<protein>
    <recommendedName>
        <fullName evidence="4">MFS transporter</fullName>
    </recommendedName>
</protein>
<gene>
    <name evidence="2" type="ORF">BC349_07720</name>
</gene>
<feature type="transmembrane region" description="Helical" evidence="1">
    <location>
        <begin position="297"/>
        <end position="314"/>
    </location>
</feature>
<sequence>MQQLNRFTRKEWSQALYAALVVFCLYTSLFSFRKAFNVAAFNGYTLWGLDYKIVLVITQVMGYMASKFYGIRFIAEMERLGRGRLILVLTGIAWLSWLAFAILPAPYNFWCLFFNGFPLGMLWGIVFSYVEGRRMTDLISAALAVSFIFGSGVAKSVAAFTMNNWQVSEYWMPFVTGAIFSVPLLLFIYLVEKIPPPSEADIAQRTVRLPMPVTERKTLLKNYGTGLVLLILVYMLVTILREVRDSFMADMWRETGEQVDNSVFAQTETIISLFMLVLIASMVMIRNNWRAFNLTHYIMASGFLLCLLVTIAFNKGAISTWWWMLSVGMGLYLVYIPFNSILFERFIATFQIAGNVGFLIYLADAFGYLGSVAVLMSKTVFKLDISWLNFYTGLVMITGFVGLAATMGSAIYFAGKRAASIKSLN</sequence>
<dbReference type="Pfam" id="PF18943">
    <property type="entry name" value="DUF5690"/>
    <property type="match status" value="1"/>
</dbReference>
<evidence type="ECO:0000313" key="3">
    <source>
        <dbReference type="Proteomes" id="UP000765802"/>
    </source>
</evidence>
<dbReference type="InterPro" id="IPR043745">
    <property type="entry name" value="DUF5690"/>
</dbReference>
<keyword evidence="1" id="KW-0812">Transmembrane</keyword>
<organism evidence="2 3">
    <name type="scientific">Flavihumibacter stibioxidans</name>
    <dbReference type="NCBI Taxonomy" id="1834163"/>
    <lineage>
        <taxon>Bacteria</taxon>
        <taxon>Pseudomonadati</taxon>
        <taxon>Bacteroidota</taxon>
        <taxon>Chitinophagia</taxon>
        <taxon>Chitinophagales</taxon>
        <taxon>Chitinophagaceae</taxon>
        <taxon>Flavihumibacter</taxon>
    </lineage>
</organism>
<proteinExistence type="predicted"/>
<feature type="transmembrane region" description="Helical" evidence="1">
    <location>
        <begin position="223"/>
        <end position="243"/>
    </location>
</feature>
<feature type="transmembrane region" description="Helical" evidence="1">
    <location>
        <begin position="263"/>
        <end position="285"/>
    </location>
</feature>
<reference evidence="2 3" key="1">
    <citation type="submission" date="2016-07" db="EMBL/GenBank/DDBJ databases">
        <title>Genome analysis of Flavihumibacter stibioxidans YS-17.</title>
        <authorList>
            <person name="Shi K."/>
            <person name="Han Y."/>
            <person name="Wang G."/>
        </authorList>
    </citation>
    <scope>NUCLEOTIDE SEQUENCE [LARGE SCALE GENOMIC DNA]</scope>
    <source>
        <strain evidence="2 3">YS-17</strain>
    </source>
</reference>
<evidence type="ECO:0008006" key="4">
    <source>
        <dbReference type="Google" id="ProtNLM"/>
    </source>
</evidence>
<feature type="transmembrane region" description="Helical" evidence="1">
    <location>
        <begin position="320"/>
        <end position="338"/>
    </location>
</feature>
<keyword evidence="1" id="KW-0472">Membrane</keyword>
<comment type="caution">
    <text evidence="2">The sequence shown here is derived from an EMBL/GenBank/DDBJ whole genome shotgun (WGS) entry which is preliminary data.</text>
</comment>
<keyword evidence="1" id="KW-1133">Transmembrane helix</keyword>
<feature type="transmembrane region" description="Helical" evidence="1">
    <location>
        <begin position="350"/>
        <end position="370"/>
    </location>
</feature>
<feature type="transmembrane region" description="Helical" evidence="1">
    <location>
        <begin position="170"/>
        <end position="191"/>
    </location>
</feature>
<name>A0ABR7M7M0_9BACT</name>
<dbReference type="SUPFAM" id="SSF103473">
    <property type="entry name" value="MFS general substrate transporter"/>
    <property type="match status" value="1"/>
</dbReference>
<evidence type="ECO:0000313" key="2">
    <source>
        <dbReference type="EMBL" id="MBC6490916.1"/>
    </source>
</evidence>
<dbReference type="RefSeq" id="WP_187256257.1">
    <property type="nucleotide sequence ID" value="NZ_JBHULF010000014.1"/>
</dbReference>
<dbReference type="EMBL" id="MBUA01000012">
    <property type="protein sequence ID" value="MBC6490916.1"/>
    <property type="molecule type" value="Genomic_DNA"/>
</dbReference>
<accession>A0ABR7M7M0</accession>
<dbReference type="Proteomes" id="UP000765802">
    <property type="component" value="Unassembled WGS sequence"/>
</dbReference>
<feature type="transmembrane region" description="Helical" evidence="1">
    <location>
        <begin position="390"/>
        <end position="414"/>
    </location>
</feature>
<feature type="transmembrane region" description="Helical" evidence="1">
    <location>
        <begin position="85"/>
        <end position="103"/>
    </location>
</feature>
<feature type="transmembrane region" description="Helical" evidence="1">
    <location>
        <begin position="12"/>
        <end position="32"/>
    </location>
</feature>
<dbReference type="InterPro" id="IPR036259">
    <property type="entry name" value="MFS_trans_sf"/>
</dbReference>
<feature type="transmembrane region" description="Helical" evidence="1">
    <location>
        <begin position="137"/>
        <end position="158"/>
    </location>
</feature>
<feature type="transmembrane region" description="Helical" evidence="1">
    <location>
        <begin position="109"/>
        <end position="130"/>
    </location>
</feature>
<evidence type="ECO:0000256" key="1">
    <source>
        <dbReference type="SAM" id="Phobius"/>
    </source>
</evidence>
<keyword evidence="3" id="KW-1185">Reference proteome</keyword>